<feature type="transmembrane region" description="Helical" evidence="2">
    <location>
        <begin position="46"/>
        <end position="63"/>
    </location>
</feature>
<protein>
    <submittedName>
        <fullName evidence="4">DnaJ domain-containing protein</fullName>
    </submittedName>
</protein>
<feature type="transmembrane region" description="Helical" evidence="2">
    <location>
        <begin position="6"/>
        <end position="25"/>
    </location>
</feature>
<dbReference type="PANTHER" id="PTHR44360:SF1">
    <property type="entry name" value="DNAJ HOMOLOG SUBFAMILY B MEMBER 9"/>
    <property type="match status" value="1"/>
</dbReference>
<dbReference type="EMBL" id="KZ989131">
    <property type="protein sequence ID" value="RKP27956.1"/>
    <property type="molecule type" value="Genomic_DNA"/>
</dbReference>
<dbReference type="GO" id="GO:0005783">
    <property type="term" value="C:endoplasmic reticulum"/>
    <property type="evidence" value="ECO:0007669"/>
    <property type="project" value="TreeGrafter"/>
</dbReference>
<keyword evidence="2" id="KW-0472">Membrane</keyword>
<keyword evidence="2" id="KW-1133">Transmembrane helix</keyword>
<gene>
    <name evidence="4" type="ORF">SYNPS1DRAFT_8018</name>
</gene>
<keyword evidence="5" id="KW-1185">Reference proteome</keyword>
<name>A0A4P9Z5U4_9FUNG</name>
<evidence type="ECO:0000256" key="2">
    <source>
        <dbReference type="SAM" id="Phobius"/>
    </source>
</evidence>
<dbReference type="SUPFAM" id="SSF46565">
    <property type="entry name" value="Chaperone J-domain"/>
    <property type="match status" value="1"/>
</dbReference>
<feature type="transmembrane region" description="Helical" evidence="2">
    <location>
        <begin position="158"/>
        <end position="176"/>
    </location>
</feature>
<dbReference type="OrthoDB" id="436519at2759"/>
<sequence length="244" mass="27984">YLHMILWAFVPGLVTGFLQRLYYSIAYPVDSRSRPTKGDAKYHRHYRYIYTAVVLGYLAYTIAETRHQLPASHYAELNLTPSAFSSRDLKLNFKRLSLQAHPDKNDGRDTQFIRLRNAYETLNDPVRRFAYDRFGLEQAQCQACRTRHDYQASALPGILGYYIGTGVVMGLFALFGKGSFGSYWRWLFLCAMLVIDASLSVWSDSWLGALLSFIMPGLTPREQITVLHRVYISFFIAVNQIGPL</sequence>
<feature type="transmembrane region" description="Helical" evidence="2">
    <location>
        <begin position="183"/>
        <end position="202"/>
    </location>
</feature>
<keyword evidence="2" id="KW-0812">Transmembrane</keyword>
<accession>A0A4P9Z5U4</accession>
<dbReference type="CDD" id="cd06257">
    <property type="entry name" value="DnaJ"/>
    <property type="match status" value="1"/>
</dbReference>
<dbReference type="AlphaFoldDB" id="A0A4P9Z5U4"/>
<dbReference type="Proteomes" id="UP000278143">
    <property type="component" value="Unassembled WGS sequence"/>
</dbReference>
<dbReference type="Gene3D" id="1.10.287.110">
    <property type="entry name" value="DnaJ domain"/>
    <property type="match status" value="1"/>
</dbReference>
<keyword evidence="1" id="KW-0143">Chaperone</keyword>
<dbReference type="PANTHER" id="PTHR44360">
    <property type="entry name" value="DNAJ HOMOLOG SUBFAMILY B MEMBER 9"/>
    <property type="match status" value="1"/>
</dbReference>
<dbReference type="GO" id="GO:0051087">
    <property type="term" value="F:protein-folding chaperone binding"/>
    <property type="evidence" value="ECO:0007669"/>
    <property type="project" value="TreeGrafter"/>
</dbReference>
<organism evidence="4 5">
    <name type="scientific">Syncephalis pseudoplumigaleata</name>
    <dbReference type="NCBI Taxonomy" id="1712513"/>
    <lineage>
        <taxon>Eukaryota</taxon>
        <taxon>Fungi</taxon>
        <taxon>Fungi incertae sedis</taxon>
        <taxon>Zoopagomycota</taxon>
        <taxon>Zoopagomycotina</taxon>
        <taxon>Zoopagomycetes</taxon>
        <taxon>Zoopagales</taxon>
        <taxon>Piptocephalidaceae</taxon>
        <taxon>Syncephalis</taxon>
    </lineage>
</organism>
<dbReference type="InterPro" id="IPR001623">
    <property type="entry name" value="DnaJ_domain"/>
</dbReference>
<evidence type="ECO:0000256" key="1">
    <source>
        <dbReference type="ARBA" id="ARBA00023186"/>
    </source>
</evidence>
<reference evidence="5" key="1">
    <citation type="journal article" date="2018" name="Nat. Microbiol.">
        <title>Leveraging single-cell genomics to expand the fungal tree of life.</title>
        <authorList>
            <person name="Ahrendt S.R."/>
            <person name="Quandt C.A."/>
            <person name="Ciobanu D."/>
            <person name="Clum A."/>
            <person name="Salamov A."/>
            <person name="Andreopoulos B."/>
            <person name="Cheng J.F."/>
            <person name="Woyke T."/>
            <person name="Pelin A."/>
            <person name="Henrissat B."/>
            <person name="Reynolds N.K."/>
            <person name="Benny G.L."/>
            <person name="Smith M.E."/>
            <person name="James T.Y."/>
            <person name="Grigoriev I.V."/>
        </authorList>
    </citation>
    <scope>NUCLEOTIDE SEQUENCE [LARGE SCALE GENOMIC DNA]</scope>
    <source>
        <strain evidence="5">Benny S71-1</strain>
    </source>
</reference>
<dbReference type="GO" id="GO:0036503">
    <property type="term" value="P:ERAD pathway"/>
    <property type="evidence" value="ECO:0007669"/>
    <property type="project" value="TreeGrafter"/>
</dbReference>
<dbReference type="GO" id="GO:0051787">
    <property type="term" value="F:misfolded protein binding"/>
    <property type="evidence" value="ECO:0007669"/>
    <property type="project" value="TreeGrafter"/>
</dbReference>
<feature type="domain" description="J" evidence="3">
    <location>
        <begin position="72"/>
        <end position="135"/>
    </location>
</feature>
<dbReference type="InterPro" id="IPR036869">
    <property type="entry name" value="J_dom_sf"/>
</dbReference>
<dbReference type="InterPro" id="IPR051948">
    <property type="entry name" value="Hsp70_co-chaperone_J-domain"/>
</dbReference>
<evidence type="ECO:0000313" key="5">
    <source>
        <dbReference type="Proteomes" id="UP000278143"/>
    </source>
</evidence>
<dbReference type="Pfam" id="PF00226">
    <property type="entry name" value="DnaJ"/>
    <property type="match status" value="1"/>
</dbReference>
<evidence type="ECO:0000259" key="3">
    <source>
        <dbReference type="PROSITE" id="PS50076"/>
    </source>
</evidence>
<dbReference type="SMART" id="SM00271">
    <property type="entry name" value="DnaJ"/>
    <property type="match status" value="1"/>
</dbReference>
<evidence type="ECO:0000313" key="4">
    <source>
        <dbReference type="EMBL" id="RKP27956.1"/>
    </source>
</evidence>
<dbReference type="PROSITE" id="PS50076">
    <property type="entry name" value="DNAJ_2"/>
    <property type="match status" value="1"/>
</dbReference>
<feature type="non-terminal residue" evidence="4">
    <location>
        <position position="1"/>
    </location>
</feature>
<proteinExistence type="predicted"/>
<feature type="non-terminal residue" evidence="4">
    <location>
        <position position="244"/>
    </location>
</feature>